<organism evidence="1 2">
    <name type="scientific">Thermoproteus sp. AZ2</name>
    <dbReference type="NCBI Taxonomy" id="1609232"/>
    <lineage>
        <taxon>Archaea</taxon>
        <taxon>Thermoproteota</taxon>
        <taxon>Thermoprotei</taxon>
        <taxon>Thermoproteales</taxon>
        <taxon>Thermoproteaceae</taxon>
        <taxon>Thermoproteus</taxon>
    </lineage>
</organism>
<proteinExistence type="predicted"/>
<name>A0ACC6UY85_9CREN</name>
<gene>
    <name evidence="1" type="ORF">TU35_000275</name>
</gene>
<evidence type="ECO:0000313" key="1">
    <source>
        <dbReference type="EMBL" id="MFB6489680.1"/>
    </source>
</evidence>
<dbReference type="EMBL" id="JZWT02000001">
    <property type="protein sequence ID" value="MFB6489680.1"/>
    <property type="molecule type" value="Genomic_DNA"/>
</dbReference>
<accession>A0ACC6UY85</accession>
<dbReference type="Proteomes" id="UP000033636">
    <property type="component" value="Unassembled WGS sequence"/>
</dbReference>
<reference evidence="1" key="1">
    <citation type="submission" date="2024-07" db="EMBL/GenBank/DDBJ databases">
        <title>Metagenome and Metagenome-Assembled Genomes of Archaea from a hot spring from the geothermal field of Los Azufres, Mexico.</title>
        <authorList>
            <person name="Marin-Paredes R."/>
            <person name="Martinez-Romero E."/>
            <person name="Servin-Garciduenas L.E."/>
        </authorList>
    </citation>
    <scope>NUCLEOTIDE SEQUENCE</scope>
</reference>
<sequence length="153" mass="15697">MRAKGLEPIVGAILLIVISVIAAVLVYLWFTGFLTRSTSSTQAIYQTSKLQIVGATLSSTSSTTATATVYLQNVGSTTATITQVLVVDPATQDVVCTNATTFSATTILPGAAGTIHASLSSPSGSCKLTPGYTYVLEVVTQDGAIFTTQVAAS</sequence>
<evidence type="ECO:0000313" key="2">
    <source>
        <dbReference type="Proteomes" id="UP000033636"/>
    </source>
</evidence>
<comment type="caution">
    <text evidence="1">The sequence shown here is derived from an EMBL/GenBank/DDBJ whole genome shotgun (WGS) entry which is preliminary data.</text>
</comment>
<protein>
    <submittedName>
        <fullName evidence="1">Archaellin/type IV pilin N-terminal domain-containing protein</fullName>
    </submittedName>
</protein>